<organism evidence="2 3">
    <name type="scientific">Actinoplanes lutulentus</name>
    <dbReference type="NCBI Taxonomy" id="1287878"/>
    <lineage>
        <taxon>Bacteria</taxon>
        <taxon>Bacillati</taxon>
        <taxon>Actinomycetota</taxon>
        <taxon>Actinomycetes</taxon>
        <taxon>Micromonosporales</taxon>
        <taxon>Micromonosporaceae</taxon>
        <taxon>Actinoplanes</taxon>
    </lineage>
</organism>
<comment type="caution">
    <text evidence="2">The sequence shown here is derived from an EMBL/GenBank/DDBJ whole genome shotgun (WGS) entry which is preliminary data.</text>
</comment>
<evidence type="ECO:0000313" key="2">
    <source>
        <dbReference type="EMBL" id="RAK43150.1"/>
    </source>
</evidence>
<keyword evidence="1" id="KW-0812">Transmembrane</keyword>
<feature type="transmembrane region" description="Helical" evidence="1">
    <location>
        <begin position="40"/>
        <end position="63"/>
    </location>
</feature>
<evidence type="ECO:0000313" key="3">
    <source>
        <dbReference type="Proteomes" id="UP000249341"/>
    </source>
</evidence>
<evidence type="ECO:0000256" key="1">
    <source>
        <dbReference type="SAM" id="Phobius"/>
    </source>
</evidence>
<dbReference type="AlphaFoldDB" id="A0A327ZL62"/>
<dbReference type="OrthoDB" id="3293900at2"/>
<accession>A0A327ZL62</accession>
<keyword evidence="1" id="KW-1133">Transmembrane helix</keyword>
<dbReference type="Proteomes" id="UP000249341">
    <property type="component" value="Unassembled WGS sequence"/>
</dbReference>
<proteinExistence type="predicted"/>
<keyword evidence="3" id="KW-1185">Reference proteome</keyword>
<protein>
    <submittedName>
        <fullName evidence="2">Uncharacterized protein</fullName>
    </submittedName>
</protein>
<sequence length="330" mass="35340">MSLEDDLRIALHEHAAEPAPHRDLWEGVTSGVRRDRRRRAVLATGAAVVAITAVATVPAILAARDDRSAPIMPATPAPSASSVPAIDWVWPIPAGQLFPREPGWVPGGLGEPTAMVMGANRVLHYEQDESILEAEVGPIEPSWESEGEEDHTADVGGRPATVRTASLYDGSKPGEQFVGVRWRAGAGEWMQVLSWGDRDEDEILRFARELKQGSGPGVPDDLAFALVPSGFSVQHQSEGSLCVAAPEVIASERQPAGLCVYVVDEAYQPVAEAGPEHVTIGGRPATYYEDPPRIDVDLGGGKTLNITWDAEAIPLTRAEAIRFAEGVTVR</sequence>
<name>A0A327ZL62_9ACTN</name>
<keyword evidence="1" id="KW-0472">Membrane</keyword>
<gene>
    <name evidence="2" type="ORF">B0I29_101280</name>
</gene>
<dbReference type="RefSeq" id="WP_111646949.1">
    <property type="nucleotide sequence ID" value="NZ_JACHWI010000001.1"/>
</dbReference>
<reference evidence="2 3" key="1">
    <citation type="submission" date="2018-06" db="EMBL/GenBank/DDBJ databases">
        <title>Genomic Encyclopedia of Type Strains, Phase III (KMG-III): the genomes of soil and plant-associated and newly described type strains.</title>
        <authorList>
            <person name="Whitman W."/>
        </authorList>
    </citation>
    <scope>NUCLEOTIDE SEQUENCE [LARGE SCALE GENOMIC DNA]</scope>
    <source>
        <strain evidence="2 3">CGMCC 4.7090</strain>
    </source>
</reference>
<dbReference type="EMBL" id="QLMJ01000001">
    <property type="protein sequence ID" value="RAK43150.1"/>
    <property type="molecule type" value="Genomic_DNA"/>
</dbReference>